<evidence type="ECO:0008006" key="4">
    <source>
        <dbReference type="Google" id="ProtNLM"/>
    </source>
</evidence>
<comment type="similarity">
    <text evidence="1">Belongs to the FPP/GGPP synthase family.</text>
</comment>
<protein>
    <recommendedName>
        <fullName evidence="4">Polyprenyl synthetase</fullName>
    </recommendedName>
</protein>
<accession>A0A2M8ELW6</accession>
<dbReference type="GO" id="GO:0008299">
    <property type="term" value="P:isoprenoid biosynthetic process"/>
    <property type="evidence" value="ECO:0007669"/>
    <property type="project" value="InterPro"/>
</dbReference>
<gene>
    <name evidence="2" type="ORF">CO058_02020</name>
</gene>
<dbReference type="AlphaFoldDB" id="A0A2M8ELW6"/>
<sequence>MNIPSQTDELRAVLQADIYDTTVQRFFDQYESVGCLDEYMNILGGLSTDAQEMVLSAQVTQVHKEKALWPVFIARGQGLDVHRAVQIGAATEMLWGLSTIVDDLLDNDSERNGKPSEWFRLGRTQVKEKAGDVLKAILKYLSEQVDPLVASAGYEYVNWGVDSIGMHHKMSFDTPESDLLWNYIARDSFHTYLPVEALASPMYWTGEAKQILNSLRLGLTLFNQAGQIANDMSDMKSSKSKPARLNDLREGHCTVASITLYNLVSDEAKCILRRLYGVHREYTYYERNTLMEIINNQSFVESISRRIIDTYKRGYNLLAPCLNDEDTAMVDSWILYKTARYRQ</sequence>
<dbReference type="Pfam" id="PF00348">
    <property type="entry name" value="polyprenyl_synt"/>
    <property type="match status" value="1"/>
</dbReference>
<keyword evidence="1" id="KW-0808">Transferase</keyword>
<organism evidence="2 3">
    <name type="scientific">candidate division WWE3 bacterium CG_4_9_14_0_2_um_filter_35_11</name>
    <dbReference type="NCBI Taxonomy" id="1975077"/>
    <lineage>
        <taxon>Bacteria</taxon>
        <taxon>Katanobacteria</taxon>
    </lineage>
</organism>
<evidence type="ECO:0000256" key="1">
    <source>
        <dbReference type="RuleBase" id="RU004466"/>
    </source>
</evidence>
<dbReference type="EMBL" id="PFSJ01000016">
    <property type="protein sequence ID" value="PJC23715.1"/>
    <property type="molecule type" value="Genomic_DNA"/>
</dbReference>
<evidence type="ECO:0000313" key="3">
    <source>
        <dbReference type="Proteomes" id="UP000229756"/>
    </source>
</evidence>
<dbReference type="GO" id="GO:0004659">
    <property type="term" value="F:prenyltransferase activity"/>
    <property type="evidence" value="ECO:0007669"/>
    <property type="project" value="InterPro"/>
</dbReference>
<proteinExistence type="inferred from homology"/>
<dbReference type="InterPro" id="IPR008949">
    <property type="entry name" value="Isoprenoid_synthase_dom_sf"/>
</dbReference>
<comment type="caution">
    <text evidence="2">The sequence shown here is derived from an EMBL/GenBank/DDBJ whole genome shotgun (WGS) entry which is preliminary data.</text>
</comment>
<dbReference type="Gene3D" id="1.10.600.10">
    <property type="entry name" value="Farnesyl Diphosphate Synthase"/>
    <property type="match status" value="1"/>
</dbReference>
<dbReference type="SUPFAM" id="SSF48576">
    <property type="entry name" value="Terpenoid synthases"/>
    <property type="match status" value="1"/>
</dbReference>
<dbReference type="Proteomes" id="UP000229756">
    <property type="component" value="Unassembled WGS sequence"/>
</dbReference>
<dbReference type="InterPro" id="IPR000092">
    <property type="entry name" value="Polyprenyl_synt"/>
</dbReference>
<evidence type="ECO:0000313" key="2">
    <source>
        <dbReference type="EMBL" id="PJC23715.1"/>
    </source>
</evidence>
<reference evidence="3" key="1">
    <citation type="submission" date="2017-09" db="EMBL/GenBank/DDBJ databases">
        <title>Depth-based differentiation of microbial function through sediment-hosted aquifers and enrichment of novel symbionts in the deep terrestrial subsurface.</title>
        <authorList>
            <person name="Probst A.J."/>
            <person name="Ladd B."/>
            <person name="Jarett J.K."/>
            <person name="Geller-Mcgrath D.E."/>
            <person name="Sieber C.M.K."/>
            <person name="Emerson J.B."/>
            <person name="Anantharaman K."/>
            <person name="Thomas B.C."/>
            <person name="Malmstrom R."/>
            <person name="Stieglmeier M."/>
            <person name="Klingl A."/>
            <person name="Woyke T."/>
            <person name="Ryan C.M."/>
            <person name="Banfield J.F."/>
        </authorList>
    </citation>
    <scope>NUCLEOTIDE SEQUENCE [LARGE SCALE GENOMIC DNA]</scope>
</reference>
<name>A0A2M8ELW6_UNCKA</name>